<dbReference type="EMBL" id="CP019717">
    <property type="protein sequence ID" value="QHZ51133.1"/>
    <property type="molecule type" value="Genomic_DNA"/>
</dbReference>
<dbReference type="InterPro" id="IPR036388">
    <property type="entry name" value="WH-like_DNA-bd_sf"/>
</dbReference>
<dbReference type="InterPro" id="IPR009061">
    <property type="entry name" value="DNA-bd_dom_put_sf"/>
</dbReference>
<evidence type="ECO:0000313" key="2">
    <source>
        <dbReference type="Proteomes" id="UP000464330"/>
    </source>
</evidence>
<name>A0A6C0QR23_9BACL</name>
<evidence type="ECO:0008006" key="3">
    <source>
        <dbReference type="Google" id="ProtNLM"/>
    </source>
</evidence>
<dbReference type="SUPFAM" id="SSF46955">
    <property type="entry name" value="Putative DNA-binding domain"/>
    <property type="match status" value="1"/>
</dbReference>
<dbReference type="Proteomes" id="UP000464330">
    <property type="component" value="Chromosome"/>
</dbReference>
<dbReference type="RefSeq" id="WP_172423179.1">
    <property type="nucleotide sequence ID" value="NZ_CP019717.1"/>
</dbReference>
<organism evidence="1 2">
    <name type="scientific">Paenibacillus larvae subsp. larvae</name>
    <dbReference type="NCBI Taxonomy" id="147375"/>
    <lineage>
        <taxon>Bacteria</taxon>
        <taxon>Bacillati</taxon>
        <taxon>Bacillota</taxon>
        <taxon>Bacilli</taxon>
        <taxon>Bacillales</taxon>
        <taxon>Paenibacillaceae</taxon>
        <taxon>Paenibacillus</taxon>
    </lineage>
</organism>
<dbReference type="AlphaFoldDB" id="A0A6C0QR23"/>
<dbReference type="Gene3D" id="1.10.10.10">
    <property type="entry name" value="Winged helix-like DNA-binding domain superfamily/Winged helix DNA-binding domain"/>
    <property type="match status" value="1"/>
</dbReference>
<gene>
    <name evidence="1" type="ORF">ERICV_01985</name>
</gene>
<evidence type="ECO:0000313" key="1">
    <source>
        <dbReference type="EMBL" id="QHZ51133.1"/>
    </source>
</evidence>
<accession>A0A6C0QR23</accession>
<reference evidence="1 2" key="1">
    <citation type="journal article" date="2020" name="Int. J. Med. Microbiol.">
        <title>Discovery of Paenibacillus larvae ERIC V: Phenotypic and genomic comparison to genotypes ERIC I-IV reveal different inventories of virulence factors which correlate with epidemiological prevalences of American Foulbrood.</title>
        <authorList>
            <person name="Beims H."/>
            <person name="Bunk B."/>
            <person name="Erler S."/>
            <person name="Mohr K.I."/>
            <person name="Sproer C."/>
            <person name="Pradella S."/>
            <person name="Gunther G."/>
            <person name="Rohde M."/>
            <person name="von der Ohe W."/>
            <person name="Steinert M."/>
        </authorList>
    </citation>
    <scope>NUCLEOTIDE SEQUENCE [LARGE SCALE GENOMIC DNA]</scope>
    <source>
        <strain evidence="1">Eric_V</strain>
    </source>
</reference>
<sequence>MNITLDLTSQLKEQLDKDIKESVIKAIDGLVAEDRIMTKKEVATFFQVSIPTLEAMMCDGLPYFKRGQVVRFLYSQVVDWVKTKTKTKTEKNAYHIG</sequence>
<proteinExistence type="predicted"/>
<protein>
    <recommendedName>
        <fullName evidence="3">Helix-turn-helix domain-containing protein</fullName>
    </recommendedName>
</protein>